<dbReference type="PROSITE" id="PS51253">
    <property type="entry name" value="HTH_CENPB"/>
    <property type="match status" value="1"/>
</dbReference>
<gene>
    <name evidence="3" type="ORF">L873DRAFT_1710114</name>
</gene>
<evidence type="ECO:0000313" key="4">
    <source>
        <dbReference type="Proteomes" id="UP000276215"/>
    </source>
</evidence>
<keyword evidence="1" id="KW-0238">DNA-binding</keyword>
<dbReference type="Proteomes" id="UP000276215">
    <property type="component" value="Unassembled WGS sequence"/>
</dbReference>
<name>A0A3N4J289_9PEZI</name>
<dbReference type="InterPro" id="IPR009057">
    <property type="entry name" value="Homeodomain-like_sf"/>
</dbReference>
<feature type="non-terminal residue" evidence="3">
    <location>
        <position position="1"/>
    </location>
</feature>
<accession>A0A3N4J289</accession>
<dbReference type="OrthoDB" id="2158935at2759"/>
<organism evidence="3 4">
    <name type="scientific">Choiromyces venosus 120613-1</name>
    <dbReference type="NCBI Taxonomy" id="1336337"/>
    <lineage>
        <taxon>Eukaryota</taxon>
        <taxon>Fungi</taxon>
        <taxon>Dikarya</taxon>
        <taxon>Ascomycota</taxon>
        <taxon>Pezizomycotina</taxon>
        <taxon>Pezizomycetes</taxon>
        <taxon>Pezizales</taxon>
        <taxon>Tuberaceae</taxon>
        <taxon>Choiromyces</taxon>
    </lineage>
</organism>
<evidence type="ECO:0000313" key="3">
    <source>
        <dbReference type="EMBL" id="RPA92399.1"/>
    </source>
</evidence>
<reference evidence="3 4" key="1">
    <citation type="journal article" date="2018" name="Nat. Ecol. Evol.">
        <title>Pezizomycetes genomes reveal the molecular basis of ectomycorrhizal truffle lifestyle.</title>
        <authorList>
            <person name="Murat C."/>
            <person name="Payen T."/>
            <person name="Noel B."/>
            <person name="Kuo A."/>
            <person name="Morin E."/>
            <person name="Chen J."/>
            <person name="Kohler A."/>
            <person name="Krizsan K."/>
            <person name="Balestrini R."/>
            <person name="Da Silva C."/>
            <person name="Montanini B."/>
            <person name="Hainaut M."/>
            <person name="Levati E."/>
            <person name="Barry K.W."/>
            <person name="Belfiori B."/>
            <person name="Cichocki N."/>
            <person name="Clum A."/>
            <person name="Dockter R.B."/>
            <person name="Fauchery L."/>
            <person name="Guy J."/>
            <person name="Iotti M."/>
            <person name="Le Tacon F."/>
            <person name="Lindquist E.A."/>
            <person name="Lipzen A."/>
            <person name="Malagnac F."/>
            <person name="Mello A."/>
            <person name="Molinier V."/>
            <person name="Miyauchi S."/>
            <person name="Poulain J."/>
            <person name="Riccioni C."/>
            <person name="Rubini A."/>
            <person name="Sitrit Y."/>
            <person name="Splivallo R."/>
            <person name="Traeger S."/>
            <person name="Wang M."/>
            <person name="Zifcakova L."/>
            <person name="Wipf D."/>
            <person name="Zambonelli A."/>
            <person name="Paolocci F."/>
            <person name="Nowrousian M."/>
            <person name="Ottonello S."/>
            <person name="Baldrian P."/>
            <person name="Spatafora J.W."/>
            <person name="Henrissat B."/>
            <person name="Nagy L.G."/>
            <person name="Aury J.M."/>
            <person name="Wincker P."/>
            <person name="Grigoriev I.V."/>
            <person name="Bonfante P."/>
            <person name="Martin F.M."/>
        </authorList>
    </citation>
    <scope>NUCLEOTIDE SEQUENCE [LARGE SCALE GENOMIC DNA]</scope>
    <source>
        <strain evidence="3 4">120613-1</strain>
    </source>
</reference>
<sequence>QAYTVNSKLRILLYWKTRSIHYGPSCFHAPTQAEVAAHFRLPATNLSRWKKEYEVAHYIAGKGTEQRTLGGGRRRKWKEMEKELYEEFRQWYAMGRPIRRSWFRHISKELVQRIYEGEEHEPFCFSNGWFRGLLSWHEVSLRTVTNKASKLPTDFGDTILNWMQFNWHNSQPQPANENGVGDEFATIGRYQLSNICNMDEIPVPYEFIEGRTYNTKGEKTIWMQSSQSCGWNKRQGTI</sequence>
<keyword evidence="4" id="KW-1185">Reference proteome</keyword>
<protein>
    <recommendedName>
        <fullName evidence="2">HTH CENPB-type domain-containing protein</fullName>
    </recommendedName>
</protein>
<evidence type="ECO:0000259" key="2">
    <source>
        <dbReference type="PROSITE" id="PS51253"/>
    </source>
</evidence>
<dbReference type="Pfam" id="PF03221">
    <property type="entry name" value="HTH_Tnp_Tc5"/>
    <property type="match status" value="1"/>
</dbReference>
<dbReference type="Gene3D" id="1.10.10.60">
    <property type="entry name" value="Homeodomain-like"/>
    <property type="match status" value="1"/>
</dbReference>
<dbReference type="EMBL" id="ML120474">
    <property type="protein sequence ID" value="RPA92399.1"/>
    <property type="molecule type" value="Genomic_DNA"/>
</dbReference>
<dbReference type="GO" id="GO:0003677">
    <property type="term" value="F:DNA binding"/>
    <property type="evidence" value="ECO:0007669"/>
    <property type="project" value="UniProtKB-KW"/>
</dbReference>
<dbReference type="SUPFAM" id="SSF46689">
    <property type="entry name" value="Homeodomain-like"/>
    <property type="match status" value="1"/>
</dbReference>
<dbReference type="STRING" id="1336337.A0A3N4J289"/>
<proteinExistence type="predicted"/>
<feature type="domain" description="HTH CENPB-type" evidence="2">
    <location>
        <begin position="68"/>
        <end position="143"/>
    </location>
</feature>
<dbReference type="InterPro" id="IPR006600">
    <property type="entry name" value="HTH_CenpB_DNA-bd_dom"/>
</dbReference>
<evidence type="ECO:0000256" key="1">
    <source>
        <dbReference type="ARBA" id="ARBA00023125"/>
    </source>
</evidence>
<dbReference type="AlphaFoldDB" id="A0A3N4J289"/>